<protein>
    <submittedName>
        <fullName evidence="1">Uncharacterized protein</fullName>
    </submittedName>
</protein>
<comment type="caution">
    <text evidence="1">The sequence shown here is derived from an EMBL/GenBank/DDBJ whole genome shotgun (WGS) entry which is preliminary data.</text>
</comment>
<proteinExistence type="predicted"/>
<name>A0AAV4PRA5_CAEEX</name>
<gene>
    <name evidence="1" type="ORF">CEXT_83551</name>
</gene>
<organism evidence="1 2">
    <name type="scientific">Caerostris extrusa</name>
    <name type="common">Bark spider</name>
    <name type="synonym">Caerostris bankana</name>
    <dbReference type="NCBI Taxonomy" id="172846"/>
    <lineage>
        <taxon>Eukaryota</taxon>
        <taxon>Metazoa</taxon>
        <taxon>Ecdysozoa</taxon>
        <taxon>Arthropoda</taxon>
        <taxon>Chelicerata</taxon>
        <taxon>Arachnida</taxon>
        <taxon>Araneae</taxon>
        <taxon>Araneomorphae</taxon>
        <taxon>Entelegynae</taxon>
        <taxon>Araneoidea</taxon>
        <taxon>Araneidae</taxon>
        <taxon>Caerostris</taxon>
    </lineage>
</organism>
<evidence type="ECO:0000313" key="2">
    <source>
        <dbReference type="Proteomes" id="UP001054945"/>
    </source>
</evidence>
<dbReference type="EMBL" id="BPLR01004951">
    <property type="protein sequence ID" value="GIX98691.1"/>
    <property type="molecule type" value="Genomic_DNA"/>
</dbReference>
<evidence type="ECO:0000313" key="1">
    <source>
        <dbReference type="EMBL" id="GIX98691.1"/>
    </source>
</evidence>
<sequence length="123" mass="14119">MDGAKIRNSISISKSDPALLRASNRIRFRNSLPTNRFPKKAVCPSCPQPLSLTREKFYDFDVPTSLAGVCAAVRRIENCFVVKKRNGKAKKKMAFVEKLDLQGIDFKRKLNFCTHIYFLFLFQ</sequence>
<dbReference type="AlphaFoldDB" id="A0AAV4PRA5"/>
<dbReference type="Proteomes" id="UP001054945">
    <property type="component" value="Unassembled WGS sequence"/>
</dbReference>
<accession>A0AAV4PRA5</accession>
<keyword evidence="2" id="KW-1185">Reference proteome</keyword>
<reference evidence="1 2" key="1">
    <citation type="submission" date="2021-06" db="EMBL/GenBank/DDBJ databases">
        <title>Caerostris extrusa draft genome.</title>
        <authorList>
            <person name="Kono N."/>
            <person name="Arakawa K."/>
        </authorList>
    </citation>
    <scope>NUCLEOTIDE SEQUENCE [LARGE SCALE GENOMIC DNA]</scope>
</reference>